<proteinExistence type="predicted"/>
<accession>A0AA86JCF8</accession>
<dbReference type="InterPro" id="IPR036397">
    <property type="entry name" value="RNaseH_sf"/>
</dbReference>
<dbReference type="Pfam" id="PF00665">
    <property type="entry name" value="rve"/>
    <property type="match status" value="1"/>
</dbReference>
<dbReference type="GO" id="GO:0015074">
    <property type="term" value="P:DNA integration"/>
    <property type="evidence" value="ECO:0007669"/>
    <property type="project" value="InterPro"/>
</dbReference>
<name>A0AA86JCF8_9CLOT</name>
<dbReference type="SUPFAM" id="SSF53098">
    <property type="entry name" value="Ribonuclease H-like"/>
    <property type="match status" value="1"/>
</dbReference>
<dbReference type="GO" id="GO:0003676">
    <property type="term" value="F:nucleic acid binding"/>
    <property type="evidence" value="ECO:0007669"/>
    <property type="project" value="InterPro"/>
</dbReference>
<dbReference type="PANTHER" id="PTHR46889:SF4">
    <property type="entry name" value="TRANSPOSASE INSO FOR INSERTION SEQUENCE ELEMENT IS911B-RELATED"/>
    <property type="match status" value="1"/>
</dbReference>
<evidence type="ECO:0000313" key="3">
    <source>
        <dbReference type="EMBL" id="CAG9701605.1"/>
    </source>
</evidence>
<comment type="function">
    <text evidence="1">Involved in the transposition of the insertion sequence.</text>
</comment>
<dbReference type="EMBL" id="CAKJVE010000001">
    <property type="protein sequence ID" value="CAG9701605.1"/>
    <property type="molecule type" value="Genomic_DNA"/>
</dbReference>
<dbReference type="InterPro" id="IPR050900">
    <property type="entry name" value="Transposase_IS3/IS150/IS904"/>
</dbReference>
<dbReference type="InterPro" id="IPR001584">
    <property type="entry name" value="Integrase_cat-core"/>
</dbReference>
<evidence type="ECO:0000259" key="2">
    <source>
        <dbReference type="PROSITE" id="PS50994"/>
    </source>
</evidence>
<dbReference type="InterPro" id="IPR025948">
    <property type="entry name" value="HTH-like_dom"/>
</dbReference>
<reference evidence="3" key="1">
    <citation type="submission" date="2021-10" db="EMBL/GenBank/DDBJ databases">
        <authorList>
            <person name="Mesa V."/>
        </authorList>
    </citation>
    <scope>NUCLEOTIDE SEQUENCE</scope>
    <source>
        <strain evidence="3">CC3_PB</strain>
    </source>
</reference>
<dbReference type="AlphaFoldDB" id="A0AA86JCF8"/>
<feature type="domain" description="Integrase catalytic" evidence="2">
    <location>
        <begin position="107"/>
        <end position="270"/>
    </location>
</feature>
<comment type="caution">
    <text evidence="3">The sequence shown here is derived from an EMBL/GenBank/DDBJ whole genome shotgun (WGS) entry which is preliminary data.</text>
</comment>
<gene>
    <name evidence="3" type="ORF">CNEO_10139</name>
</gene>
<sequence>MLLEASGIKKSSYYKWLRKQNLKIAKDIEDTLILEHIKCLYQKHKGRYGVYRMTNALAIDYGVKVNHKRTYRLMKNNGFLSVIKAKKKYVKPGEAHPKRNILKRNFNTSCPFDKLVTYITEMKICGIKIYLSSIKDLHTGMIESFEISRHPSLALAIATIEKINDKTIPEGTYLHSDQGSLYNHLQFQMRLEEQNIIQSMSRKGTPIDNSPMESFFGTLKSELLYNPLIKILDIDDLIDKTIAYIDYYNNDCIQKKLGYQTPAQFKINEILRLKKEEIVF</sequence>
<dbReference type="Gene3D" id="3.30.420.10">
    <property type="entry name" value="Ribonuclease H-like superfamily/Ribonuclease H"/>
    <property type="match status" value="1"/>
</dbReference>
<dbReference type="Pfam" id="PF13276">
    <property type="entry name" value="HTH_21"/>
    <property type="match status" value="1"/>
</dbReference>
<dbReference type="PANTHER" id="PTHR46889">
    <property type="entry name" value="TRANSPOSASE INSF FOR INSERTION SEQUENCE IS3B-RELATED"/>
    <property type="match status" value="1"/>
</dbReference>
<evidence type="ECO:0000256" key="1">
    <source>
        <dbReference type="ARBA" id="ARBA00002286"/>
    </source>
</evidence>
<dbReference type="PROSITE" id="PS50994">
    <property type="entry name" value="INTEGRASE"/>
    <property type="match status" value="1"/>
</dbReference>
<dbReference type="Proteomes" id="UP000789738">
    <property type="component" value="Unassembled WGS sequence"/>
</dbReference>
<protein>
    <submittedName>
        <fullName evidence="3">Transposase</fullName>
    </submittedName>
</protein>
<dbReference type="NCBIfam" id="NF033516">
    <property type="entry name" value="transpos_IS3"/>
    <property type="match status" value="1"/>
</dbReference>
<organism evidence="3 4">
    <name type="scientific">Clostridium neonatale</name>
    <dbReference type="NCBI Taxonomy" id="137838"/>
    <lineage>
        <taxon>Bacteria</taxon>
        <taxon>Bacillati</taxon>
        <taxon>Bacillota</taxon>
        <taxon>Clostridia</taxon>
        <taxon>Eubacteriales</taxon>
        <taxon>Clostridiaceae</taxon>
        <taxon>Clostridium</taxon>
    </lineage>
</organism>
<evidence type="ECO:0000313" key="4">
    <source>
        <dbReference type="Proteomes" id="UP000789738"/>
    </source>
</evidence>
<dbReference type="Pfam" id="PF13333">
    <property type="entry name" value="rve_2"/>
    <property type="match status" value="1"/>
</dbReference>
<dbReference type="InterPro" id="IPR048020">
    <property type="entry name" value="Transpos_IS3"/>
</dbReference>
<dbReference type="InterPro" id="IPR012337">
    <property type="entry name" value="RNaseH-like_sf"/>
</dbReference>